<dbReference type="InterPro" id="IPR016909">
    <property type="entry name" value="rRNA_lsu_MeTfrase_F"/>
</dbReference>
<dbReference type="EC" id="2.1.1.181" evidence="6"/>
<dbReference type="NCBIfam" id="NF008725">
    <property type="entry name" value="PRK11727.1"/>
    <property type="match status" value="1"/>
</dbReference>
<evidence type="ECO:0000256" key="4">
    <source>
        <dbReference type="ARBA" id="ARBA00022679"/>
    </source>
</evidence>
<accession>A0A1G6KCV5</accession>
<evidence type="ECO:0000256" key="3">
    <source>
        <dbReference type="ARBA" id="ARBA00022603"/>
    </source>
</evidence>
<keyword evidence="4 6" id="KW-0808">Transferase</keyword>
<dbReference type="Proteomes" id="UP000199452">
    <property type="component" value="Unassembled WGS sequence"/>
</dbReference>
<keyword evidence="3 6" id="KW-0489">Methyltransferase</keyword>
<dbReference type="EMBL" id="FMYP01000024">
    <property type="protein sequence ID" value="SDC28146.1"/>
    <property type="molecule type" value="Genomic_DNA"/>
</dbReference>
<dbReference type="AlphaFoldDB" id="A0A1G6KCV5"/>
<dbReference type="SUPFAM" id="SSF53335">
    <property type="entry name" value="S-adenosyl-L-methionine-dependent methyltransferases"/>
    <property type="match status" value="1"/>
</dbReference>
<evidence type="ECO:0000256" key="2">
    <source>
        <dbReference type="ARBA" id="ARBA00022552"/>
    </source>
</evidence>
<comment type="similarity">
    <text evidence="6">Belongs to the methyltransferase superfamily. METTL16/RlmF family.</text>
</comment>
<reference evidence="7 8" key="1">
    <citation type="submission" date="2016-09" db="EMBL/GenBank/DDBJ databases">
        <authorList>
            <person name="Capua I."/>
            <person name="De Benedictis P."/>
            <person name="Joannis T."/>
            <person name="Lombin L.H."/>
            <person name="Cattoli G."/>
        </authorList>
    </citation>
    <scope>NUCLEOTIDE SEQUENCE [LARGE SCALE GENOMIC DNA]</scope>
    <source>
        <strain evidence="7 8">A7P-90m</strain>
    </source>
</reference>
<keyword evidence="8" id="KW-1185">Reference proteome</keyword>
<comment type="subcellular location">
    <subcellularLocation>
        <location evidence="6">Cytoplasm</location>
    </subcellularLocation>
</comment>
<keyword evidence="1 6" id="KW-0963">Cytoplasm</keyword>
<evidence type="ECO:0000313" key="7">
    <source>
        <dbReference type="EMBL" id="SDC28146.1"/>
    </source>
</evidence>
<dbReference type="GO" id="GO:0052907">
    <property type="term" value="F:23S rRNA (adenine(1618)-N(6))-methyltransferase activity"/>
    <property type="evidence" value="ECO:0007669"/>
    <property type="project" value="UniProtKB-EC"/>
</dbReference>
<dbReference type="FunFam" id="3.40.50.150:FF:000045">
    <property type="entry name" value="Ribosomal RNA large subunit methyltransferase F"/>
    <property type="match status" value="1"/>
</dbReference>
<dbReference type="InterPro" id="IPR029063">
    <property type="entry name" value="SAM-dependent_MTases_sf"/>
</dbReference>
<dbReference type="PANTHER" id="PTHR13393:SF0">
    <property type="entry name" value="RNA N6-ADENOSINE-METHYLTRANSFERASE METTL16"/>
    <property type="match status" value="1"/>
</dbReference>
<dbReference type="GO" id="GO:0005737">
    <property type="term" value="C:cytoplasm"/>
    <property type="evidence" value="ECO:0007669"/>
    <property type="project" value="UniProtKB-SubCell"/>
</dbReference>
<name>A0A1G6KCV5_9BACT</name>
<evidence type="ECO:0000256" key="6">
    <source>
        <dbReference type="HAMAP-Rule" id="MF_01848"/>
    </source>
</evidence>
<dbReference type="STRING" id="1640674.SAMN05216323_102411"/>
<organism evidence="7 8">
    <name type="scientific">Williamwhitmania taraxaci</name>
    <dbReference type="NCBI Taxonomy" id="1640674"/>
    <lineage>
        <taxon>Bacteria</taxon>
        <taxon>Pseudomonadati</taxon>
        <taxon>Bacteroidota</taxon>
        <taxon>Bacteroidia</taxon>
        <taxon>Bacteroidales</taxon>
        <taxon>Williamwhitmaniaceae</taxon>
        <taxon>Williamwhitmania</taxon>
    </lineage>
</organism>
<gene>
    <name evidence="6" type="primary">rlmF</name>
    <name evidence="7" type="ORF">SAMN05216323_102411</name>
</gene>
<keyword evidence="2 6" id="KW-0698">rRNA processing</keyword>
<dbReference type="PIRSF" id="PIRSF029038">
    <property type="entry name" value="Mtase_YbiN_prd"/>
    <property type="match status" value="1"/>
</dbReference>
<evidence type="ECO:0000256" key="5">
    <source>
        <dbReference type="ARBA" id="ARBA00022691"/>
    </source>
</evidence>
<evidence type="ECO:0000256" key="1">
    <source>
        <dbReference type="ARBA" id="ARBA00022490"/>
    </source>
</evidence>
<sequence length="308" mass="34385">MHPRNAHRFSYNFPELIACCSELAPFVFVNPYGNESIDFANPDAVKALNKALLSHFYNIKNWDIPVNYLCPPIPGRADYIHYLADLLADYNDGIIPRGEKLVGLDVGVGANCVYPIIGRKEYGWSFVGSDIDSVAVASAQRIVDSNPVLSNGVTIRLQPSSKDIFAGIIQSGEQFDFTLCNPPFHASPEEAAAGSERKHRNLGLDRKSKPVLNFGGQNNELWCEGGEEAFLRRMVEQSATISTQCFWFTSLVSKSASLPAVYNALRAAHAWEVHTIDMAQGQKISRIVAWTFLKDEEQEKWCKKRWGQ</sequence>
<dbReference type="CDD" id="cd02440">
    <property type="entry name" value="AdoMet_MTases"/>
    <property type="match status" value="1"/>
</dbReference>
<dbReference type="GO" id="GO:0070475">
    <property type="term" value="P:rRNA base methylation"/>
    <property type="evidence" value="ECO:0007669"/>
    <property type="project" value="TreeGrafter"/>
</dbReference>
<protein>
    <recommendedName>
        <fullName evidence="6">Ribosomal RNA large subunit methyltransferase F</fullName>
        <ecNumber evidence="6">2.1.1.181</ecNumber>
    </recommendedName>
    <alternativeName>
        <fullName evidence="6">23S rRNA mA1618 methyltransferase</fullName>
    </alternativeName>
    <alternativeName>
        <fullName evidence="6">rRNA adenine N-6-methyltransferase</fullName>
    </alternativeName>
</protein>
<dbReference type="HAMAP" id="MF_01848">
    <property type="entry name" value="23SrRNA_methyltr_F"/>
    <property type="match status" value="1"/>
</dbReference>
<proteinExistence type="inferred from homology"/>
<comment type="function">
    <text evidence="6">Specifically methylates the adenine in position 1618 of 23S rRNA.</text>
</comment>
<evidence type="ECO:0000313" key="8">
    <source>
        <dbReference type="Proteomes" id="UP000199452"/>
    </source>
</evidence>
<dbReference type="Pfam" id="PF05971">
    <property type="entry name" value="Methyltransf_10"/>
    <property type="match status" value="1"/>
</dbReference>
<dbReference type="PANTHER" id="PTHR13393">
    <property type="entry name" value="SAM-DEPENDENT METHYLTRANSFERASE"/>
    <property type="match status" value="1"/>
</dbReference>
<dbReference type="Gene3D" id="3.40.50.150">
    <property type="entry name" value="Vaccinia Virus protein VP39"/>
    <property type="match status" value="1"/>
</dbReference>
<comment type="catalytic activity">
    <reaction evidence="6">
        <text>adenosine(1618) in 23S rRNA + S-adenosyl-L-methionine = N(6)-methyladenosine(1618) in 23S rRNA + S-adenosyl-L-homocysteine + H(+)</text>
        <dbReference type="Rhea" id="RHEA:16497"/>
        <dbReference type="Rhea" id="RHEA-COMP:10229"/>
        <dbReference type="Rhea" id="RHEA-COMP:10231"/>
        <dbReference type="ChEBI" id="CHEBI:15378"/>
        <dbReference type="ChEBI" id="CHEBI:57856"/>
        <dbReference type="ChEBI" id="CHEBI:59789"/>
        <dbReference type="ChEBI" id="CHEBI:74411"/>
        <dbReference type="ChEBI" id="CHEBI:74449"/>
        <dbReference type="EC" id="2.1.1.181"/>
    </reaction>
</comment>
<dbReference type="InterPro" id="IPR010286">
    <property type="entry name" value="METTL16/RlmF"/>
</dbReference>
<keyword evidence="5 6" id="KW-0949">S-adenosyl-L-methionine</keyword>